<dbReference type="EMBL" id="FQZQ01000003">
    <property type="protein sequence ID" value="SHI80017.1"/>
    <property type="molecule type" value="Genomic_DNA"/>
</dbReference>
<dbReference type="OrthoDB" id="6555107at2"/>
<dbReference type="STRING" id="1470563.SAMN05444000_10395"/>
<evidence type="ECO:0008006" key="3">
    <source>
        <dbReference type="Google" id="ProtNLM"/>
    </source>
</evidence>
<organism evidence="1 2">
    <name type="scientific">Shimia gijangensis</name>
    <dbReference type="NCBI Taxonomy" id="1470563"/>
    <lineage>
        <taxon>Bacteria</taxon>
        <taxon>Pseudomonadati</taxon>
        <taxon>Pseudomonadota</taxon>
        <taxon>Alphaproteobacteria</taxon>
        <taxon>Rhodobacterales</taxon>
        <taxon>Roseobacteraceae</taxon>
    </lineage>
</organism>
<reference evidence="2" key="1">
    <citation type="submission" date="2016-11" db="EMBL/GenBank/DDBJ databases">
        <authorList>
            <person name="Varghese N."/>
            <person name="Submissions S."/>
        </authorList>
    </citation>
    <scope>NUCLEOTIDE SEQUENCE [LARGE SCALE GENOMIC DNA]</scope>
    <source>
        <strain evidence="2">DSM 100564</strain>
    </source>
</reference>
<dbReference type="RefSeq" id="WP_073249460.1">
    <property type="nucleotide sequence ID" value="NZ_FQZQ01000003.1"/>
</dbReference>
<dbReference type="SUPFAM" id="SSF56925">
    <property type="entry name" value="OMPA-like"/>
    <property type="match status" value="1"/>
</dbReference>
<keyword evidence="2" id="KW-1185">Reference proteome</keyword>
<evidence type="ECO:0000313" key="1">
    <source>
        <dbReference type="EMBL" id="SHI80017.1"/>
    </source>
</evidence>
<proteinExistence type="predicted"/>
<dbReference type="Gene3D" id="2.40.160.20">
    <property type="match status" value="1"/>
</dbReference>
<accession>A0A1M6E3D7</accession>
<evidence type="ECO:0000313" key="2">
    <source>
        <dbReference type="Proteomes" id="UP000183982"/>
    </source>
</evidence>
<dbReference type="AlphaFoldDB" id="A0A1M6E3D7"/>
<dbReference type="Proteomes" id="UP000183982">
    <property type="component" value="Unassembled WGS sequence"/>
</dbReference>
<gene>
    <name evidence="1" type="ORF">SAMN05444000_10395</name>
</gene>
<sequence>MIGDLFYTDISGNRGADSGGLFTSANLGLKLTMFSGYAAYRVDETSRSSIDLAAGFRAYDMQVDGALNTGGGASVPFGGSESWVDPIIAIRGNWALSEKWLLTGFADIGGFGVGSDLTWQVMATFDYQLNDSWALRFGYRYLEIDKPVGGNDLKTGISGPIFGATYRF</sequence>
<protein>
    <recommendedName>
        <fullName evidence="3">Outer membrane protein beta-barrel domain-containing protein</fullName>
    </recommendedName>
</protein>
<dbReference type="InterPro" id="IPR011250">
    <property type="entry name" value="OMP/PagP_B-barrel"/>
</dbReference>
<name>A0A1M6E3D7_9RHOB</name>